<keyword evidence="2" id="KW-1185">Reference proteome</keyword>
<evidence type="ECO:0000313" key="2">
    <source>
        <dbReference type="Proteomes" id="UP001157440"/>
    </source>
</evidence>
<name>A0AA37T7W9_9HYPH</name>
<dbReference type="Proteomes" id="UP001157440">
    <property type="component" value="Unassembled WGS sequence"/>
</dbReference>
<comment type="caution">
    <text evidence="1">The sequence shown here is derived from an EMBL/GenBank/DDBJ whole genome shotgun (WGS) entry which is preliminary data.</text>
</comment>
<dbReference type="EMBL" id="BSPL01000005">
    <property type="protein sequence ID" value="GLS68435.1"/>
    <property type="molecule type" value="Genomic_DNA"/>
</dbReference>
<reference evidence="2" key="1">
    <citation type="journal article" date="2019" name="Int. J. Syst. Evol. Microbiol.">
        <title>The Global Catalogue of Microorganisms (GCM) 10K type strain sequencing project: providing services to taxonomists for standard genome sequencing and annotation.</title>
        <authorList>
            <consortium name="The Broad Institute Genomics Platform"/>
            <consortium name="The Broad Institute Genome Sequencing Center for Infectious Disease"/>
            <person name="Wu L."/>
            <person name="Ma J."/>
        </authorList>
    </citation>
    <scope>NUCLEOTIDE SEQUENCE [LARGE SCALE GENOMIC DNA]</scope>
    <source>
        <strain evidence="2">NBRC 103632</strain>
    </source>
</reference>
<sequence length="69" mass="7223">MLGCVPALAFPGGSYAASCHRIHMEGPYLTALCGDGYGGARWSRIFASRCGGTGVSNQHGHLVCGGYYR</sequence>
<dbReference type="Gene3D" id="2.30.60.10">
    <property type="entry name" value="Cyanovirin-N"/>
    <property type="match status" value="1"/>
</dbReference>
<evidence type="ECO:0000313" key="1">
    <source>
        <dbReference type="EMBL" id="GLS68435.1"/>
    </source>
</evidence>
<accession>A0AA37T7W9</accession>
<gene>
    <name evidence="1" type="ORF">GCM10007890_04470</name>
</gene>
<dbReference type="AlphaFoldDB" id="A0AA37T7W9"/>
<dbReference type="RefSeq" id="WP_238197021.1">
    <property type="nucleotide sequence ID" value="NZ_BPQZ01000015.1"/>
</dbReference>
<protein>
    <submittedName>
        <fullName evidence="1">Uncharacterized protein</fullName>
    </submittedName>
</protein>
<organism evidence="1 2">
    <name type="scientific">Methylobacterium tardum</name>
    <dbReference type="NCBI Taxonomy" id="374432"/>
    <lineage>
        <taxon>Bacteria</taxon>
        <taxon>Pseudomonadati</taxon>
        <taxon>Pseudomonadota</taxon>
        <taxon>Alphaproteobacteria</taxon>
        <taxon>Hyphomicrobiales</taxon>
        <taxon>Methylobacteriaceae</taxon>
        <taxon>Methylobacterium</taxon>
    </lineage>
</organism>
<dbReference type="SUPFAM" id="SSF51322">
    <property type="entry name" value="Cyanovirin-N"/>
    <property type="match status" value="1"/>
</dbReference>
<proteinExistence type="predicted"/>
<dbReference type="InterPro" id="IPR036673">
    <property type="entry name" value="Cyanovirin-N_sf"/>
</dbReference>